<evidence type="ECO:0008006" key="3">
    <source>
        <dbReference type="Google" id="ProtNLM"/>
    </source>
</evidence>
<comment type="caution">
    <text evidence="1">The sequence shown here is derived from an EMBL/GenBank/DDBJ whole genome shotgun (WGS) entry which is preliminary data.</text>
</comment>
<organism evidence="1 2">
    <name type="scientific">Sphingopyxis italica</name>
    <dbReference type="NCBI Taxonomy" id="1129133"/>
    <lineage>
        <taxon>Bacteria</taxon>
        <taxon>Pseudomonadati</taxon>
        <taxon>Pseudomonadota</taxon>
        <taxon>Alphaproteobacteria</taxon>
        <taxon>Sphingomonadales</taxon>
        <taxon>Sphingomonadaceae</taxon>
        <taxon>Sphingopyxis</taxon>
    </lineage>
</organism>
<evidence type="ECO:0000313" key="2">
    <source>
        <dbReference type="Proteomes" id="UP000535078"/>
    </source>
</evidence>
<dbReference type="InterPro" id="IPR021352">
    <property type="entry name" value="DUF2971"/>
</dbReference>
<dbReference type="AlphaFoldDB" id="A0A7X6BA91"/>
<sequence>MERTIKESVLVGSTSTALNDPFELCPVLIDDLSKESIKESLKFYSKGGSACQMDPEFDLEDLESWREKCRRTYRGTVRRARILSFSDNLDSPLLWSHYAAAHKGACLHFTGRAFNEMRYRKGVVSYKRQRPTLPFSLLLRALTYRKEECLDEEFQRVQSELNDSMFFTKPSDWSYEGEYRVIYNGDTETGAEFNQAGLIEVILGSRMSDENEERLRALLADSAFEKIAVRKAKISHRTFSVDLES</sequence>
<dbReference type="EMBL" id="JAATIT010000004">
    <property type="protein sequence ID" value="NJB91129.1"/>
    <property type="molecule type" value="Genomic_DNA"/>
</dbReference>
<dbReference type="Proteomes" id="UP000535078">
    <property type="component" value="Unassembled WGS sequence"/>
</dbReference>
<protein>
    <recommendedName>
        <fullName evidence="3">DUF2971 domain-containing protein</fullName>
    </recommendedName>
</protein>
<accession>A0A7X6BA91</accession>
<reference evidence="1 2" key="1">
    <citation type="submission" date="2020-03" db="EMBL/GenBank/DDBJ databases">
        <title>Genomic Encyclopedia of Type Strains, Phase IV (KMG-IV): sequencing the most valuable type-strain genomes for metagenomic binning, comparative biology and taxonomic classification.</title>
        <authorList>
            <person name="Goeker M."/>
        </authorList>
    </citation>
    <scope>NUCLEOTIDE SEQUENCE [LARGE SCALE GENOMIC DNA]</scope>
    <source>
        <strain evidence="1 2">DSM 25229</strain>
    </source>
</reference>
<evidence type="ECO:0000313" key="1">
    <source>
        <dbReference type="EMBL" id="NJB91129.1"/>
    </source>
</evidence>
<dbReference type="Pfam" id="PF11185">
    <property type="entry name" value="DUF2971"/>
    <property type="match status" value="1"/>
</dbReference>
<gene>
    <name evidence="1" type="ORF">GGR90_003331</name>
</gene>
<keyword evidence="2" id="KW-1185">Reference proteome</keyword>
<proteinExistence type="predicted"/>
<name>A0A7X6BA91_9SPHN</name>